<evidence type="ECO:0000256" key="1">
    <source>
        <dbReference type="SAM" id="MobiDB-lite"/>
    </source>
</evidence>
<proteinExistence type="predicted"/>
<organism evidence="2 3">
    <name type="scientific">Toxocara canis</name>
    <name type="common">Canine roundworm</name>
    <dbReference type="NCBI Taxonomy" id="6265"/>
    <lineage>
        <taxon>Eukaryota</taxon>
        <taxon>Metazoa</taxon>
        <taxon>Ecdysozoa</taxon>
        <taxon>Nematoda</taxon>
        <taxon>Chromadorea</taxon>
        <taxon>Rhabditida</taxon>
        <taxon>Spirurina</taxon>
        <taxon>Ascaridomorpha</taxon>
        <taxon>Ascaridoidea</taxon>
        <taxon>Toxocaridae</taxon>
        <taxon>Toxocara</taxon>
    </lineage>
</organism>
<feature type="region of interest" description="Disordered" evidence="1">
    <location>
        <begin position="1"/>
        <end position="46"/>
    </location>
</feature>
<dbReference type="EMBL" id="JPKZ01002173">
    <property type="protein sequence ID" value="KHN78095.1"/>
    <property type="molecule type" value="Genomic_DNA"/>
</dbReference>
<comment type="caution">
    <text evidence="2">The sequence shown here is derived from an EMBL/GenBank/DDBJ whole genome shotgun (WGS) entry which is preliminary data.</text>
</comment>
<name>A0A0B2VAT3_TOXCA</name>
<gene>
    <name evidence="2" type="ORF">Tcan_06115</name>
</gene>
<dbReference type="Proteomes" id="UP000031036">
    <property type="component" value="Unassembled WGS sequence"/>
</dbReference>
<dbReference type="AlphaFoldDB" id="A0A0B2VAT3"/>
<feature type="compositionally biased region" description="Basic and acidic residues" evidence="1">
    <location>
        <begin position="11"/>
        <end position="46"/>
    </location>
</feature>
<reference evidence="2 3" key="1">
    <citation type="submission" date="2014-11" db="EMBL/GenBank/DDBJ databases">
        <title>Genetic blueprint of the zoonotic pathogen Toxocara canis.</title>
        <authorList>
            <person name="Zhu X.-Q."/>
            <person name="Korhonen P.K."/>
            <person name="Cai H."/>
            <person name="Young N.D."/>
            <person name="Nejsum P."/>
            <person name="von Samson-Himmelstjerna G."/>
            <person name="Boag P.R."/>
            <person name="Tan P."/>
            <person name="Li Q."/>
            <person name="Min J."/>
            <person name="Yang Y."/>
            <person name="Wang X."/>
            <person name="Fang X."/>
            <person name="Hall R.S."/>
            <person name="Hofmann A."/>
            <person name="Sternberg P.W."/>
            <person name="Jex A.R."/>
            <person name="Gasser R.B."/>
        </authorList>
    </citation>
    <scope>NUCLEOTIDE SEQUENCE [LARGE SCALE GENOMIC DNA]</scope>
    <source>
        <strain evidence="2">PN_DK_2014</strain>
    </source>
</reference>
<evidence type="ECO:0000313" key="3">
    <source>
        <dbReference type="Proteomes" id="UP000031036"/>
    </source>
</evidence>
<protein>
    <submittedName>
        <fullName evidence="2">Uncharacterized protein</fullName>
    </submittedName>
</protein>
<accession>A0A0B2VAT3</accession>
<evidence type="ECO:0000313" key="2">
    <source>
        <dbReference type="EMBL" id="KHN78095.1"/>
    </source>
</evidence>
<sequence length="86" mass="9500">MGVPDEVADTVVEKVDVGDIENEDNRRGKAGAEERKKEGGDVSELVSEKDDELRRCIQSRGLAFERRSYPSKIYGGFQFIGSSYAG</sequence>
<keyword evidence="3" id="KW-1185">Reference proteome</keyword>